<comment type="similarity">
    <text evidence="2">Belongs to the binding-protein-dependent transport system permease family. FecCD subfamily.</text>
</comment>
<feature type="transmembrane region" description="Helical" evidence="8">
    <location>
        <begin position="251"/>
        <end position="279"/>
    </location>
</feature>
<keyword evidence="3" id="KW-0813">Transport</keyword>
<keyword evidence="5 8" id="KW-0812">Transmembrane</keyword>
<evidence type="ECO:0000313" key="9">
    <source>
        <dbReference type="EMBL" id="TQL42869.1"/>
    </source>
</evidence>
<dbReference type="Proteomes" id="UP000319094">
    <property type="component" value="Unassembled WGS sequence"/>
</dbReference>
<feature type="transmembrane region" description="Helical" evidence="8">
    <location>
        <begin position="322"/>
        <end position="339"/>
    </location>
</feature>
<dbReference type="GO" id="GO:0022857">
    <property type="term" value="F:transmembrane transporter activity"/>
    <property type="evidence" value="ECO:0007669"/>
    <property type="project" value="InterPro"/>
</dbReference>
<keyword evidence="10" id="KW-1185">Reference proteome</keyword>
<dbReference type="InterPro" id="IPR000522">
    <property type="entry name" value="ABC_transptr_permease_BtuC"/>
</dbReference>
<dbReference type="Pfam" id="PF01032">
    <property type="entry name" value="FecCD"/>
    <property type="match status" value="1"/>
</dbReference>
<sequence length="342" mass="34582">MTAISGRILRVGDFSFRIRPRLMTVTLIAVAVLVAAIIASLMIGTMRLGPGDLVSVFTGDAKPSLTRSVFGRRLPRALTAGAVGALLGMSGAAFQSLSRNPLGSPDIIGFTSGAATGAVFQIVVLGGGMLATAAAAILGGILTALAVYFLARRDGVTGGLRLVLVGIGVGAVVSAFSSLLIARADINDAMVAQLWGAGSLLGRGWVHAAVAIVALVVVTPLLLTLGRSLALMEMGDDSAHSVGVRVERIRFVALVVGVIAAAAAVAVAGPIAFIAFAAAHIARHLAPVPGVLIGLSAVIGAVLLTGADLLAQNLDVGMRTPVGLVTSLLGGIYLLWLLARRI</sequence>
<organism evidence="9 10">
    <name type="scientific">Leucobacter komagatae</name>
    <dbReference type="NCBI Taxonomy" id="55969"/>
    <lineage>
        <taxon>Bacteria</taxon>
        <taxon>Bacillati</taxon>
        <taxon>Actinomycetota</taxon>
        <taxon>Actinomycetes</taxon>
        <taxon>Micrococcales</taxon>
        <taxon>Microbacteriaceae</taxon>
        <taxon>Leucobacter</taxon>
    </lineage>
</organism>
<evidence type="ECO:0000256" key="8">
    <source>
        <dbReference type="SAM" id="Phobius"/>
    </source>
</evidence>
<comment type="caution">
    <text evidence="9">The sequence shown here is derived from an EMBL/GenBank/DDBJ whole genome shotgun (WGS) entry which is preliminary data.</text>
</comment>
<feature type="transmembrane region" description="Helical" evidence="8">
    <location>
        <begin position="107"/>
        <end position="124"/>
    </location>
</feature>
<dbReference type="InterPro" id="IPR037294">
    <property type="entry name" value="ABC_BtuC-like"/>
</dbReference>
<proteinExistence type="inferred from homology"/>
<feature type="transmembrane region" description="Helical" evidence="8">
    <location>
        <begin position="291"/>
        <end position="310"/>
    </location>
</feature>
<dbReference type="GO" id="GO:0005886">
    <property type="term" value="C:plasma membrane"/>
    <property type="evidence" value="ECO:0007669"/>
    <property type="project" value="UniProtKB-SubCell"/>
</dbReference>
<dbReference type="GO" id="GO:0033214">
    <property type="term" value="P:siderophore-iron import into cell"/>
    <property type="evidence" value="ECO:0007669"/>
    <property type="project" value="TreeGrafter"/>
</dbReference>
<evidence type="ECO:0000256" key="2">
    <source>
        <dbReference type="ARBA" id="ARBA00007935"/>
    </source>
</evidence>
<evidence type="ECO:0000313" key="10">
    <source>
        <dbReference type="Proteomes" id="UP000319094"/>
    </source>
</evidence>
<dbReference type="PANTHER" id="PTHR30472">
    <property type="entry name" value="FERRIC ENTEROBACTIN TRANSPORT SYSTEM PERMEASE PROTEIN"/>
    <property type="match status" value="1"/>
</dbReference>
<evidence type="ECO:0000256" key="4">
    <source>
        <dbReference type="ARBA" id="ARBA00022475"/>
    </source>
</evidence>
<feature type="transmembrane region" description="Helical" evidence="8">
    <location>
        <begin position="204"/>
        <end position="230"/>
    </location>
</feature>
<protein>
    <submittedName>
        <fullName evidence="9">Iron complex transport system permease protein</fullName>
    </submittedName>
</protein>
<accession>A0A542Y478</accession>
<feature type="transmembrane region" description="Helical" evidence="8">
    <location>
        <begin position="21"/>
        <end position="43"/>
    </location>
</feature>
<dbReference type="AlphaFoldDB" id="A0A542Y478"/>
<dbReference type="SUPFAM" id="SSF81345">
    <property type="entry name" value="ABC transporter involved in vitamin B12 uptake, BtuC"/>
    <property type="match status" value="1"/>
</dbReference>
<keyword evidence="6 8" id="KW-1133">Transmembrane helix</keyword>
<feature type="transmembrane region" description="Helical" evidence="8">
    <location>
        <begin position="77"/>
        <end position="95"/>
    </location>
</feature>
<evidence type="ECO:0000256" key="5">
    <source>
        <dbReference type="ARBA" id="ARBA00022692"/>
    </source>
</evidence>
<evidence type="ECO:0000256" key="1">
    <source>
        <dbReference type="ARBA" id="ARBA00004651"/>
    </source>
</evidence>
<evidence type="ECO:0000256" key="6">
    <source>
        <dbReference type="ARBA" id="ARBA00022989"/>
    </source>
</evidence>
<dbReference type="STRING" id="55969.SD72_08140"/>
<comment type="subcellular location">
    <subcellularLocation>
        <location evidence="1">Cell membrane</location>
        <topology evidence="1">Multi-pass membrane protein</topology>
    </subcellularLocation>
</comment>
<name>A0A542Y478_9MICO</name>
<reference evidence="9 10" key="1">
    <citation type="submission" date="2019-06" db="EMBL/GenBank/DDBJ databases">
        <title>Sequencing the genomes of 1000 actinobacteria strains.</title>
        <authorList>
            <person name="Klenk H.-P."/>
        </authorList>
    </citation>
    <scope>NUCLEOTIDE SEQUENCE [LARGE SCALE GENOMIC DNA]</scope>
    <source>
        <strain evidence="9 10">DSM 8803</strain>
    </source>
</reference>
<evidence type="ECO:0000256" key="3">
    <source>
        <dbReference type="ARBA" id="ARBA00022448"/>
    </source>
</evidence>
<dbReference type="PANTHER" id="PTHR30472:SF24">
    <property type="entry name" value="FERRIC ENTEROBACTIN TRANSPORT SYSTEM PERMEASE PROTEIN FEPG"/>
    <property type="match status" value="1"/>
</dbReference>
<keyword evidence="4" id="KW-1003">Cell membrane</keyword>
<evidence type="ECO:0000256" key="7">
    <source>
        <dbReference type="ARBA" id="ARBA00023136"/>
    </source>
</evidence>
<dbReference type="RefSeq" id="WP_246055752.1">
    <property type="nucleotide sequence ID" value="NZ_BAAAUY010000021.1"/>
</dbReference>
<keyword evidence="7 8" id="KW-0472">Membrane</keyword>
<feature type="transmembrane region" description="Helical" evidence="8">
    <location>
        <begin position="162"/>
        <end position="184"/>
    </location>
</feature>
<dbReference type="EMBL" id="VFON01000001">
    <property type="protein sequence ID" value="TQL42869.1"/>
    <property type="molecule type" value="Genomic_DNA"/>
</dbReference>
<dbReference type="Gene3D" id="1.10.3470.10">
    <property type="entry name" value="ABC transporter involved in vitamin B12 uptake, BtuC"/>
    <property type="match status" value="1"/>
</dbReference>
<gene>
    <name evidence="9" type="ORF">FB468_0878</name>
</gene>
<feature type="transmembrane region" description="Helical" evidence="8">
    <location>
        <begin position="130"/>
        <end position="150"/>
    </location>
</feature>